<evidence type="ECO:0000313" key="2">
    <source>
        <dbReference type="Proteomes" id="UP000326678"/>
    </source>
</evidence>
<organism evidence="1 2">
    <name type="scientific">Nostoc sphaeroides CCNUC1</name>
    <dbReference type="NCBI Taxonomy" id="2653204"/>
    <lineage>
        <taxon>Bacteria</taxon>
        <taxon>Bacillati</taxon>
        <taxon>Cyanobacteriota</taxon>
        <taxon>Cyanophyceae</taxon>
        <taxon>Nostocales</taxon>
        <taxon>Nostocaceae</taxon>
        <taxon>Nostoc</taxon>
    </lineage>
</organism>
<dbReference type="Proteomes" id="UP000326678">
    <property type="component" value="Chromosome Gxm1"/>
</dbReference>
<protein>
    <submittedName>
        <fullName evidence="1">Uncharacterized protein</fullName>
    </submittedName>
</protein>
<name>A0A5P8VWV1_9NOSO</name>
<reference evidence="1 2" key="1">
    <citation type="submission" date="2019-10" db="EMBL/GenBank/DDBJ databases">
        <title>Genomic and transcriptomic insights into the perfect genentic adaptation of a filamentous nitrogen-fixing cyanobacterium to rice fields.</title>
        <authorList>
            <person name="Chen Z."/>
        </authorList>
    </citation>
    <scope>NUCLEOTIDE SEQUENCE [LARGE SCALE GENOMIC DNA]</scope>
    <source>
        <strain evidence="1">CCNUC1</strain>
    </source>
</reference>
<sequence length="55" mass="6280">MRLLSPLGNKERVKGEGKREFCPLSVPFTQIPQETYFFKIDPTALERLASILKEG</sequence>
<dbReference type="AlphaFoldDB" id="A0A5P8VWV1"/>
<gene>
    <name evidence="1" type="ORF">GXM_02322</name>
</gene>
<proteinExistence type="predicted"/>
<keyword evidence="2" id="KW-1185">Reference proteome</keyword>
<evidence type="ECO:0000313" key="1">
    <source>
        <dbReference type="EMBL" id="QFS44847.1"/>
    </source>
</evidence>
<accession>A0A5P8VWV1</accession>
<dbReference type="EMBL" id="CP045226">
    <property type="protein sequence ID" value="QFS44847.1"/>
    <property type="molecule type" value="Genomic_DNA"/>
</dbReference>
<dbReference type="KEGG" id="nsh:GXM_02322"/>